<dbReference type="InterPro" id="IPR013042">
    <property type="entry name" value="DUF1592"/>
</dbReference>
<dbReference type="Pfam" id="PF07627">
    <property type="entry name" value="PSCyt3"/>
    <property type="match status" value="1"/>
</dbReference>
<evidence type="ECO:0000259" key="6">
    <source>
        <dbReference type="Pfam" id="PF07635"/>
    </source>
</evidence>
<feature type="domain" description="DUF1588" evidence="4">
    <location>
        <begin position="582"/>
        <end position="682"/>
    </location>
</feature>
<dbReference type="SUPFAM" id="SSF46626">
    <property type="entry name" value="Cytochrome c"/>
    <property type="match status" value="1"/>
</dbReference>
<feature type="signal peptide" evidence="1">
    <location>
        <begin position="1"/>
        <end position="20"/>
    </location>
</feature>
<protein>
    <submittedName>
        <fullName evidence="8">DUF1592 domain-containing protein</fullName>
    </submittedName>
</protein>
<dbReference type="InterPro" id="IPR011478">
    <property type="entry name" value="DUF1585"/>
</dbReference>
<feature type="chain" id="PRO_5037726688" evidence="1">
    <location>
        <begin position="21"/>
        <end position="776"/>
    </location>
</feature>
<dbReference type="Pfam" id="PF07626">
    <property type="entry name" value="PSD3"/>
    <property type="match status" value="1"/>
</dbReference>
<feature type="domain" description="DUF1587" evidence="3">
    <location>
        <begin position="123"/>
        <end position="186"/>
    </location>
</feature>
<dbReference type="InterPro" id="IPR036909">
    <property type="entry name" value="Cyt_c-like_dom_sf"/>
</dbReference>
<dbReference type="EMBL" id="JAENIK010000004">
    <property type="protein sequence ID" value="MBK1814481.1"/>
    <property type="molecule type" value="Genomic_DNA"/>
</dbReference>
<evidence type="ECO:0000313" key="9">
    <source>
        <dbReference type="Proteomes" id="UP000600139"/>
    </source>
</evidence>
<evidence type="ECO:0000259" key="7">
    <source>
        <dbReference type="Pfam" id="PF07637"/>
    </source>
</evidence>
<keyword evidence="9" id="KW-1185">Reference proteome</keyword>
<keyword evidence="1" id="KW-0732">Signal</keyword>
<evidence type="ECO:0000313" key="8">
    <source>
        <dbReference type="EMBL" id="MBK1814481.1"/>
    </source>
</evidence>
<accession>A0A934R076</accession>
<feature type="domain" description="DUF1595" evidence="7">
    <location>
        <begin position="352"/>
        <end position="414"/>
    </location>
</feature>
<dbReference type="Pfam" id="PF07624">
    <property type="entry name" value="PSD2"/>
    <property type="match status" value="1"/>
</dbReference>
<dbReference type="InterPro" id="IPR013043">
    <property type="entry name" value="DUF1595"/>
</dbReference>
<dbReference type="Pfam" id="PF07637">
    <property type="entry name" value="PSD5"/>
    <property type="match status" value="1"/>
</dbReference>
<proteinExistence type="predicted"/>
<sequence>MISRFLRAATCAVITGGAFAAADPSDSYKKEIVPLLENYCYSCHGEGTAKGKFSMDDFKDLPKHLDDRKHWLAVWRNVRSQIMPPSDEDQLATEEKKKLLAWIEKDVFKLDAANPDPGRVTIRRLNRTEYQNAVFDLLGVEYDTREEFPADDTGYGFDNIGDVLSMSPLLMEKYIAAADSVVALALPDGAAAQVPRVDIAGKEFKGAGADSGWMPFAKTQKVSFDQEIKWDGDYQIKVEYSVHGATEATTDEAMLRVTAAGAEVGKVSLGWDQRRVIELTGKAALKKGKQTLEIALNPARRPLPSEEELFFKVQRVIVQGPLSGEQQELAKGYRMIFVDGPPPDTVSGKDRYARKIMRSFVSRAFRKPLDEPTIDRLAKVVRDVTEEPGKTFQDGIKQAIAICLASPRFLFRVEFQPEPNNPAKIVQLDEYSLAARLSFFLWGSVPDDELLSLAFNNKLRANLPAQVDRMLKDPRSKRLVKNFIGQWLQARDVETVAMSAKTILGKSSNREAAKTFDPRLRSDMQTETEMLFEFILREKRPAEELISARYSFLNERLANFYGIDGVKGEDFKPVDLTEHPERGGILAQGTFLMVTSNPTRTSAVKRGLFVLDNLLGTPAPPAPPGVPELESAVNSANPHPTMREMMEIHRKKPECRGCHARMDPIGLGLENFNALGQFRTQEHGKSIDASGQLLTGEKFADVAALKEILATQRKQDFYRCLAEKLLTYAIGRGVEYYDSTTIDLLTARMDANKGNLRELVQGIIESAPFQKRRGDD</sequence>
<feature type="domain" description="DUF1592" evidence="5">
    <location>
        <begin position="428"/>
        <end position="563"/>
    </location>
</feature>
<dbReference type="GO" id="GO:0009055">
    <property type="term" value="F:electron transfer activity"/>
    <property type="evidence" value="ECO:0007669"/>
    <property type="project" value="InterPro"/>
</dbReference>
<evidence type="ECO:0000256" key="1">
    <source>
        <dbReference type="SAM" id="SignalP"/>
    </source>
</evidence>
<feature type="domain" description="DUF1585" evidence="2">
    <location>
        <begin position="696"/>
        <end position="769"/>
    </location>
</feature>
<dbReference type="Proteomes" id="UP000600139">
    <property type="component" value="Unassembled WGS sequence"/>
</dbReference>
<dbReference type="GO" id="GO:0020037">
    <property type="term" value="F:heme binding"/>
    <property type="evidence" value="ECO:0007669"/>
    <property type="project" value="InterPro"/>
</dbReference>
<gene>
    <name evidence="8" type="ORF">JIN84_02575</name>
</gene>
<comment type="caution">
    <text evidence="8">The sequence shown here is derived from an EMBL/GenBank/DDBJ whole genome shotgun (WGS) entry which is preliminary data.</text>
</comment>
<dbReference type="Pfam" id="PF07635">
    <property type="entry name" value="PSCyt1"/>
    <property type="match status" value="1"/>
</dbReference>
<organism evidence="8 9">
    <name type="scientific">Luteolibacter yonseiensis</name>
    <dbReference type="NCBI Taxonomy" id="1144680"/>
    <lineage>
        <taxon>Bacteria</taxon>
        <taxon>Pseudomonadati</taxon>
        <taxon>Verrucomicrobiota</taxon>
        <taxon>Verrucomicrobiia</taxon>
        <taxon>Verrucomicrobiales</taxon>
        <taxon>Verrucomicrobiaceae</taxon>
        <taxon>Luteolibacter</taxon>
    </lineage>
</organism>
<dbReference type="AlphaFoldDB" id="A0A934R076"/>
<dbReference type="Pfam" id="PF07631">
    <property type="entry name" value="PSD4"/>
    <property type="match status" value="1"/>
</dbReference>
<evidence type="ECO:0000259" key="5">
    <source>
        <dbReference type="Pfam" id="PF07631"/>
    </source>
</evidence>
<reference evidence="8" key="1">
    <citation type="submission" date="2021-01" db="EMBL/GenBank/DDBJ databases">
        <title>Modified the classification status of verrucomicrobia.</title>
        <authorList>
            <person name="Feng X."/>
        </authorList>
    </citation>
    <scope>NUCLEOTIDE SEQUENCE</scope>
    <source>
        <strain evidence="8">JCM 18052</strain>
    </source>
</reference>
<name>A0A934R076_9BACT</name>
<evidence type="ECO:0000259" key="2">
    <source>
        <dbReference type="Pfam" id="PF07624"/>
    </source>
</evidence>
<dbReference type="RefSeq" id="WP_200349443.1">
    <property type="nucleotide sequence ID" value="NZ_BAABHZ010000010.1"/>
</dbReference>
<dbReference type="InterPro" id="IPR011429">
    <property type="entry name" value="Cyt_c_Planctomycete-type"/>
</dbReference>
<evidence type="ECO:0000259" key="4">
    <source>
        <dbReference type="Pfam" id="PF07627"/>
    </source>
</evidence>
<dbReference type="InterPro" id="IPR013039">
    <property type="entry name" value="DUF1588"/>
</dbReference>
<evidence type="ECO:0000259" key="3">
    <source>
        <dbReference type="Pfam" id="PF07626"/>
    </source>
</evidence>
<feature type="domain" description="Cytochrome C Planctomycete-type" evidence="6">
    <location>
        <begin position="40"/>
        <end position="87"/>
    </location>
</feature>
<dbReference type="InterPro" id="IPR013036">
    <property type="entry name" value="DUF1587"/>
</dbReference>